<dbReference type="InterPro" id="IPR010371">
    <property type="entry name" value="YBR137W-like"/>
</dbReference>
<accession>A0AAP5GYX1</accession>
<dbReference type="PANTHER" id="PTHR28255:SF1">
    <property type="entry name" value="UPF0303 PROTEIN YBR137W"/>
    <property type="match status" value="1"/>
</dbReference>
<dbReference type="Gene3D" id="3.30.450.150">
    <property type="entry name" value="Haem-degrading domain"/>
    <property type="match status" value="1"/>
</dbReference>
<dbReference type="Pfam" id="PF03928">
    <property type="entry name" value="HbpS-like"/>
    <property type="match status" value="1"/>
</dbReference>
<dbReference type="AlphaFoldDB" id="A0AAP5GYX1"/>
<sequence>MLDHAQNAQLLLCKEQEAKYRFEELRQQDICQIGEYLKEISMKQEKPVAVEAALGNFVVFRFYPEGRGIYEETWISGKRNTVTAFGISSKHAMLKMIDKGLKPGHSFSDLDPGRFVLSGGGFPLKLKNGLLVGSLCVSGLHNDVDHNLVIEALDRYFQQMK</sequence>
<gene>
    <name evidence="1" type="ORF">J2W91_000126</name>
</gene>
<dbReference type="InterPro" id="IPR038084">
    <property type="entry name" value="PduO/GlcC-like_sf"/>
</dbReference>
<dbReference type="PANTHER" id="PTHR28255">
    <property type="match status" value="1"/>
</dbReference>
<comment type="caution">
    <text evidence="1">The sequence shown here is derived from an EMBL/GenBank/DDBJ whole genome shotgun (WGS) entry which is preliminary data.</text>
</comment>
<protein>
    <submittedName>
        <fullName evidence="1">Uncharacterized protein (UPF0303 family)</fullName>
    </submittedName>
</protein>
<dbReference type="Proteomes" id="UP001254832">
    <property type="component" value="Unassembled WGS sequence"/>
</dbReference>
<proteinExistence type="predicted"/>
<evidence type="ECO:0000313" key="1">
    <source>
        <dbReference type="EMBL" id="MDR6721678.1"/>
    </source>
</evidence>
<name>A0AAP5GYX1_PAEAM</name>
<dbReference type="SUPFAM" id="SSF143744">
    <property type="entry name" value="GlcG-like"/>
    <property type="match status" value="1"/>
</dbReference>
<organism evidence="1 2">
    <name type="scientific">Paenibacillus amylolyticus</name>
    <dbReference type="NCBI Taxonomy" id="1451"/>
    <lineage>
        <taxon>Bacteria</taxon>
        <taxon>Bacillati</taxon>
        <taxon>Bacillota</taxon>
        <taxon>Bacilli</taxon>
        <taxon>Bacillales</taxon>
        <taxon>Paenibacillaceae</taxon>
        <taxon>Paenibacillus</taxon>
    </lineage>
</organism>
<dbReference type="InterPro" id="IPR005624">
    <property type="entry name" value="PduO/GlcC-like"/>
</dbReference>
<reference evidence="1" key="1">
    <citation type="submission" date="2023-07" db="EMBL/GenBank/DDBJ databases">
        <title>Sorghum-associated microbial communities from plants grown in Nebraska, USA.</title>
        <authorList>
            <person name="Schachtman D."/>
        </authorList>
    </citation>
    <scope>NUCLEOTIDE SEQUENCE</scope>
    <source>
        <strain evidence="1">BE80</strain>
    </source>
</reference>
<evidence type="ECO:0000313" key="2">
    <source>
        <dbReference type="Proteomes" id="UP001254832"/>
    </source>
</evidence>
<dbReference type="EMBL" id="JAVDTR010000001">
    <property type="protein sequence ID" value="MDR6721678.1"/>
    <property type="molecule type" value="Genomic_DNA"/>
</dbReference>